<sequence length="320" mass="36037">MNIIEVNQLTKTYHKNNGEAFDAVKAINFTVKSGEIFSFLGPNGAGKSTTIGMLTAQILPTSGSIKIFQKALDANVTELKSKIGVVTQHNNLDRGLTARENLLYHAHYFGMHGEAVKQRVDFLLEKFGLKAWENEFVKHFSGGMIQRLKIARAIVHKPELLFLDEPTTGLDPQYREILWEQVLDLKQEGTTIFLTTHYMEEPERFSDRIAIYAKGEIKAIGTAQELRKLIPGHLIARLTGANIEANQVKVLQDLSFVEKVDFTDQAIVFYLKDGDQSKTDFVTWLINSQIRYDNLTISSATLDDIFIQLTSEQEENGGDV</sequence>
<evidence type="ECO:0000259" key="3">
    <source>
        <dbReference type="PROSITE" id="PS50893"/>
    </source>
</evidence>
<evidence type="ECO:0000313" key="4">
    <source>
        <dbReference type="EMBL" id="PCS08910.1"/>
    </source>
</evidence>
<dbReference type="RefSeq" id="WP_096813568.1">
    <property type="nucleotide sequence ID" value="NZ_JXJW01000001.1"/>
</dbReference>
<dbReference type="PANTHER" id="PTHR43582:SF2">
    <property type="entry name" value="LINEARMYCIN RESISTANCE ATP-BINDING PROTEIN LNRL"/>
    <property type="match status" value="1"/>
</dbReference>
<dbReference type="AlphaFoldDB" id="A0A2A5S636"/>
<accession>A0A2A5S636</accession>
<dbReference type="Proteomes" id="UP000218282">
    <property type="component" value="Unassembled WGS sequence"/>
</dbReference>
<evidence type="ECO:0000313" key="5">
    <source>
        <dbReference type="Proteomes" id="UP000218282"/>
    </source>
</evidence>
<dbReference type="SUPFAM" id="SSF52540">
    <property type="entry name" value="P-loop containing nucleoside triphosphate hydrolases"/>
    <property type="match status" value="1"/>
</dbReference>
<keyword evidence="1" id="KW-0547">Nucleotide-binding</keyword>
<evidence type="ECO:0000256" key="1">
    <source>
        <dbReference type="ARBA" id="ARBA00022741"/>
    </source>
</evidence>
<dbReference type="InterPro" id="IPR017871">
    <property type="entry name" value="ABC_transporter-like_CS"/>
</dbReference>
<name>A0A2A5S636_9LACT</name>
<reference evidence="4 5" key="1">
    <citation type="submission" date="2014-12" db="EMBL/GenBank/DDBJ databases">
        <title>Draft genome sequences of 10 type strains of Lactococcus.</title>
        <authorList>
            <person name="Sun Z."/>
            <person name="Zhong Z."/>
            <person name="Liu W."/>
            <person name="Zhang W."/>
            <person name="Zhang H."/>
        </authorList>
    </citation>
    <scope>NUCLEOTIDE SEQUENCE [LARGE SCALE GENOMIC DNA]</scope>
    <source>
        <strain evidence="4 5">DSM 6634</strain>
    </source>
</reference>
<dbReference type="PROSITE" id="PS00211">
    <property type="entry name" value="ABC_TRANSPORTER_1"/>
    <property type="match status" value="1"/>
</dbReference>
<dbReference type="GO" id="GO:0016887">
    <property type="term" value="F:ATP hydrolysis activity"/>
    <property type="evidence" value="ECO:0007669"/>
    <property type="project" value="InterPro"/>
</dbReference>
<dbReference type="EMBL" id="JXJW01000001">
    <property type="protein sequence ID" value="PCS08910.1"/>
    <property type="molecule type" value="Genomic_DNA"/>
</dbReference>
<dbReference type="InterPro" id="IPR003593">
    <property type="entry name" value="AAA+_ATPase"/>
</dbReference>
<comment type="caution">
    <text evidence="4">The sequence shown here is derived from an EMBL/GenBank/DDBJ whole genome shotgun (WGS) entry which is preliminary data.</text>
</comment>
<feature type="domain" description="ABC transporter" evidence="3">
    <location>
        <begin position="4"/>
        <end position="239"/>
    </location>
</feature>
<gene>
    <name evidence="4" type="ORF">RU86_GL000146</name>
</gene>
<dbReference type="Pfam" id="PF00005">
    <property type="entry name" value="ABC_tran"/>
    <property type="match status" value="1"/>
</dbReference>
<organism evidence="4 5">
    <name type="scientific">Pseudolactococcus piscium</name>
    <dbReference type="NCBI Taxonomy" id="1364"/>
    <lineage>
        <taxon>Bacteria</taxon>
        <taxon>Bacillati</taxon>
        <taxon>Bacillota</taxon>
        <taxon>Bacilli</taxon>
        <taxon>Lactobacillales</taxon>
        <taxon>Streptococcaceae</taxon>
        <taxon>Pseudolactococcus</taxon>
    </lineage>
</organism>
<dbReference type="InterPro" id="IPR003439">
    <property type="entry name" value="ABC_transporter-like_ATP-bd"/>
</dbReference>
<dbReference type="Gene3D" id="3.40.50.300">
    <property type="entry name" value="P-loop containing nucleotide triphosphate hydrolases"/>
    <property type="match status" value="1"/>
</dbReference>
<dbReference type="PANTHER" id="PTHR43582">
    <property type="entry name" value="LINEARMYCIN RESISTANCE ATP-BINDING PROTEIN LNRL"/>
    <property type="match status" value="1"/>
</dbReference>
<keyword evidence="2" id="KW-0067">ATP-binding</keyword>
<keyword evidence="5" id="KW-1185">Reference proteome</keyword>
<dbReference type="InterPro" id="IPR027417">
    <property type="entry name" value="P-loop_NTPase"/>
</dbReference>
<protein>
    <submittedName>
        <fullName evidence="4">ABC transporter</fullName>
    </submittedName>
</protein>
<dbReference type="PROSITE" id="PS50893">
    <property type="entry name" value="ABC_TRANSPORTER_2"/>
    <property type="match status" value="1"/>
</dbReference>
<evidence type="ECO:0000256" key="2">
    <source>
        <dbReference type="ARBA" id="ARBA00022840"/>
    </source>
</evidence>
<proteinExistence type="predicted"/>
<dbReference type="GO" id="GO:0005524">
    <property type="term" value="F:ATP binding"/>
    <property type="evidence" value="ECO:0007669"/>
    <property type="project" value="UniProtKB-KW"/>
</dbReference>
<dbReference type="SMART" id="SM00382">
    <property type="entry name" value="AAA"/>
    <property type="match status" value="1"/>
</dbReference>